<dbReference type="InterPro" id="IPR011032">
    <property type="entry name" value="GroES-like_sf"/>
</dbReference>
<gene>
    <name evidence="8" type="ORF">ASCRUDRAFT_118591</name>
</gene>
<reference evidence="9" key="1">
    <citation type="submission" date="2016-05" db="EMBL/GenBank/DDBJ databases">
        <title>Comparative genomics of biotechnologically important yeasts.</title>
        <authorList>
            <consortium name="DOE Joint Genome Institute"/>
            <person name="Riley R."/>
            <person name="Haridas S."/>
            <person name="Wolfe K.H."/>
            <person name="Lopes M.R."/>
            <person name="Hittinger C.T."/>
            <person name="Goker M."/>
            <person name="Salamov A."/>
            <person name="Wisecaver J."/>
            <person name="Long T.M."/>
            <person name="Aerts A.L."/>
            <person name="Barry K."/>
            <person name="Choi C."/>
            <person name="Clum A."/>
            <person name="Coughlan A.Y."/>
            <person name="Deshpande S."/>
            <person name="Douglass A.P."/>
            <person name="Hanson S.J."/>
            <person name="Klenk H.-P."/>
            <person name="Labutti K."/>
            <person name="Lapidus A."/>
            <person name="Lindquist E."/>
            <person name="Lipzen A."/>
            <person name="Meier-Kolthoff J.P."/>
            <person name="Ohm R.A."/>
            <person name="Otillar R.P."/>
            <person name="Pangilinan J."/>
            <person name="Peng Y."/>
            <person name="Rokas A."/>
            <person name="Rosa C.A."/>
            <person name="Scheuner C."/>
            <person name="Sibirny A.A."/>
            <person name="Slot J.C."/>
            <person name="Stielow J.B."/>
            <person name="Sun H."/>
            <person name="Kurtzman C.P."/>
            <person name="Blackwell M."/>
            <person name="Grigoriev I.V."/>
            <person name="Jeffries T.W."/>
        </authorList>
    </citation>
    <scope>NUCLEOTIDE SEQUENCE [LARGE SCALE GENOMIC DNA]</scope>
    <source>
        <strain evidence="9">DSM 1968</strain>
    </source>
</reference>
<dbReference type="OrthoDB" id="1879366at2759"/>
<evidence type="ECO:0000256" key="5">
    <source>
        <dbReference type="ARBA" id="ARBA00023002"/>
    </source>
</evidence>
<evidence type="ECO:0000259" key="6">
    <source>
        <dbReference type="Pfam" id="PF00107"/>
    </source>
</evidence>
<dbReference type="GO" id="GO:0005737">
    <property type="term" value="C:cytoplasm"/>
    <property type="evidence" value="ECO:0007669"/>
    <property type="project" value="TreeGrafter"/>
</dbReference>
<dbReference type="SUPFAM" id="SSF51735">
    <property type="entry name" value="NAD(P)-binding Rossmann-fold domains"/>
    <property type="match status" value="1"/>
</dbReference>
<keyword evidence="5" id="KW-0560">Oxidoreductase</keyword>
<dbReference type="Gene3D" id="3.90.180.10">
    <property type="entry name" value="Medium-chain alcohol dehydrogenases, catalytic domain"/>
    <property type="match status" value="1"/>
</dbReference>
<dbReference type="InterPro" id="IPR013154">
    <property type="entry name" value="ADH-like_N"/>
</dbReference>
<accession>A0A1D2VAN0</accession>
<dbReference type="InterPro" id="IPR036291">
    <property type="entry name" value="NAD(P)-bd_dom_sf"/>
</dbReference>
<dbReference type="InterPro" id="IPR013149">
    <property type="entry name" value="ADH-like_C"/>
</dbReference>
<evidence type="ECO:0000259" key="7">
    <source>
        <dbReference type="Pfam" id="PF08240"/>
    </source>
</evidence>
<dbReference type="GeneID" id="30962501"/>
<keyword evidence="9" id="KW-1185">Reference proteome</keyword>
<dbReference type="GO" id="GO:0046872">
    <property type="term" value="F:metal ion binding"/>
    <property type="evidence" value="ECO:0007669"/>
    <property type="project" value="UniProtKB-KW"/>
</dbReference>
<dbReference type="Gene3D" id="3.40.50.720">
    <property type="entry name" value="NAD(P)-binding Rossmann-like Domain"/>
    <property type="match status" value="1"/>
</dbReference>
<feature type="domain" description="Alcohol dehydrogenase-like N-terminal" evidence="7">
    <location>
        <begin position="33"/>
        <end position="159"/>
    </location>
</feature>
<proteinExistence type="inferred from homology"/>
<evidence type="ECO:0000313" key="9">
    <source>
        <dbReference type="Proteomes" id="UP000095038"/>
    </source>
</evidence>
<dbReference type="PANTHER" id="PTHR42940:SF8">
    <property type="entry name" value="VACUOLAR PROTEIN SORTING-ASSOCIATED PROTEIN 11"/>
    <property type="match status" value="1"/>
</dbReference>
<dbReference type="GO" id="GO:0004022">
    <property type="term" value="F:alcohol dehydrogenase (NAD+) activity"/>
    <property type="evidence" value="ECO:0007669"/>
    <property type="project" value="TreeGrafter"/>
</dbReference>
<keyword evidence="3" id="KW-0479">Metal-binding</keyword>
<dbReference type="CDD" id="cd08254">
    <property type="entry name" value="hydroxyacyl_CoA_DH"/>
    <property type="match status" value="1"/>
</dbReference>
<keyword evidence="4" id="KW-0862">Zinc</keyword>
<comment type="similarity">
    <text evidence="2">Belongs to the zinc-containing alcohol dehydrogenase family.</text>
</comment>
<dbReference type="EMBL" id="KV454490">
    <property type="protein sequence ID" value="ODV58724.1"/>
    <property type="molecule type" value="Genomic_DNA"/>
</dbReference>
<dbReference type="Pfam" id="PF00107">
    <property type="entry name" value="ADH_zinc_N"/>
    <property type="match status" value="1"/>
</dbReference>
<feature type="domain" description="Alcohol dehydrogenase-like C-terminal" evidence="6">
    <location>
        <begin position="201"/>
        <end position="321"/>
    </location>
</feature>
<dbReference type="PANTHER" id="PTHR42940">
    <property type="entry name" value="ALCOHOL DEHYDROGENASE 1-RELATED"/>
    <property type="match status" value="1"/>
</dbReference>
<dbReference type="RefSeq" id="XP_020045031.1">
    <property type="nucleotide sequence ID" value="XM_020188865.1"/>
</dbReference>
<organism evidence="8 9">
    <name type="scientific">Ascoidea rubescens DSM 1968</name>
    <dbReference type="NCBI Taxonomy" id="1344418"/>
    <lineage>
        <taxon>Eukaryota</taxon>
        <taxon>Fungi</taxon>
        <taxon>Dikarya</taxon>
        <taxon>Ascomycota</taxon>
        <taxon>Saccharomycotina</taxon>
        <taxon>Saccharomycetes</taxon>
        <taxon>Ascoideaceae</taxon>
        <taxon>Ascoidea</taxon>
    </lineage>
</organism>
<evidence type="ECO:0000256" key="4">
    <source>
        <dbReference type="ARBA" id="ARBA00022833"/>
    </source>
</evidence>
<evidence type="ECO:0000256" key="1">
    <source>
        <dbReference type="ARBA" id="ARBA00001947"/>
    </source>
</evidence>
<sequence>MAQVPKFQKAYVLDHKTLKLNLIEDLPIPELQHGQALLKIKAAGLCHSDLNIIGGLPPFQEDFILGHEICGELVQFRIDKDKEIKENDNKFKQYEEVLNSIGKLYTVYNVSPCRDCSVCKQGNEVSCPVNHLKHYGIGRDGGYCEYAIVEIKDLVLVPKELQDKPEICAIATDAILTPYHGIKKLKKIDENHKILLIGVGGLGLNALQIIKSFNGYAICCDVKESQRTRAKEFGADEVYEKLDETNSYQVDSVIDFVGNDETVKLALSHLKPSGKLLLVGISSKGLKLEPRTITRMVWKELDIQTTCIGTQQDQFEVLQLVGQGKVVPKFEVFSLFEDLHSCLEDMKTGKLFDRAVLVP</sequence>
<dbReference type="Pfam" id="PF08240">
    <property type="entry name" value="ADH_N"/>
    <property type="match status" value="1"/>
</dbReference>
<name>A0A1D2VAN0_9ASCO</name>
<dbReference type="STRING" id="1344418.A0A1D2VAN0"/>
<evidence type="ECO:0000256" key="2">
    <source>
        <dbReference type="ARBA" id="ARBA00008072"/>
    </source>
</evidence>
<evidence type="ECO:0000256" key="3">
    <source>
        <dbReference type="ARBA" id="ARBA00022723"/>
    </source>
</evidence>
<dbReference type="InParanoid" id="A0A1D2VAN0"/>
<dbReference type="SUPFAM" id="SSF50129">
    <property type="entry name" value="GroES-like"/>
    <property type="match status" value="1"/>
</dbReference>
<dbReference type="AlphaFoldDB" id="A0A1D2VAN0"/>
<evidence type="ECO:0000313" key="8">
    <source>
        <dbReference type="EMBL" id="ODV58724.1"/>
    </source>
</evidence>
<protein>
    <submittedName>
        <fullName evidence="8">N-benzyl-3-pyrrolidinol dehydrogenase</fullName>
    </submittedName>
</protein>
<comment type="cofactor">
    <cofactor evidence="1">
        <name>Zn(2+)</name>
        <dbReference type="ChEBI" id="CHEBI:29105"/>
    </cofactor>
</comment>
<dbReference type="Proteomes" id="UP000095038">
    <property type="component" value="Unassembled WGS sequence"/>
</dbReference>